<dbReference type="EMBL" id="QHHU01000038">
    <property type="protein sequence ID" value="RSM40782.1"/>
    <property type="molecule type" value="Genomic_DNA"/>
</dbReference>
<organism evidence="2 3">
    <name type="scientific">Amycolatopsis balhimycina DSM 5908</name>
    <dbReference type="NCBI Taxonomy" id="1081091"/>
    <lineage>
        <taxon>Bacteria</taxon>
        <taxon>Bacillati</taxon>
        <taxon>Actinomycetota</taxon>
        <taxon>Actinomycetes</taxon>
        <taxon>Pseudonocardiales</taxon>
        <taxon>Pseudonocardiaceae</taxon>
        <taxon>Amycolatopsis</taxon>
    </lineage>
</organism>
<keyword evidence="3" id="KW-1185">Reference proteome</keyword>
<protein>
    <recommendedName>
        <fullName evidence="1">LSDAT prokaryote domain-containing protein</fullName>
    </recommendedName>
</protein>
<reference evidence="2 3" key="1">
    <citation type="submission" date="2018-05" db="EMBL/GenBank/DDBJ databases">
        <title>Evolution of GPA BGCs.</title>
        <authorList>
            <person name="Waglechner N."/>
            <person name="Wright G.D."/>
        </authorList>
    </citation>
    <scope>NUCLEOTIDE SEQUENCE [LARGE SCALE GENOMIC DNA]</scope>
    <source>
        <strain evidence="2 3">DSM 5908</strain>
    </source>
</reference>
<proteinExistence type="predicted"/>
<comment type="caution">
    <text evidence="2">The sequence shown here is derived from an EMBL/GenBank/DDBJ whole genome shotgun (WGS) entry which is preliminary data.</text>
</comment>
<dbReference type="Pfam" id="PF18171">
    <property type="entry name" value="LSDAT_prok"/>
    <property type="match status" value="1"/>
</dbReference>
<dbReference type="OrthoDB" id="582259at2"/>
<evidence type="ECO:0000313" key="2">
    <source>
        <dbReference type="EMBL" id="RSM40782.1"/>
    </source>
</evidence>
<accession>A0A428WCG2</accession>
<dbReference type="InterPro" id="IPR041482">
    <property type="entry name" value="LSDAT_prok"/>
</dbReference>
<evidence type="ECO:0000259" key="1">
    <source>
        <dbReference type="Pfam" id="PF18171"/>
    </source>
</evidence>
<feature type="domain" description="LSDAT prokaryote" evidence="1">
    <location>
        <begin position="30"/>
        <end position="213"/>
    </location>
</feature>
<gene>
    <name evidence="2" type="ORF">DMA12_26455</name>
</gene>
<dbReference type="AlphaFoldDB" id="A0A428WCG2"/>
<name>A0A428WCG2_AMYBA</name>
<evidence type="ECO:0000313" key="3">
    <source>
        <dbReference type="Proteomes" id="UP000286716"/>
    </source>
</evidence>
<sequence>MTGPHTAATVREMAELPRVFARLGLATNVPVLALVGGAAGVTEGIESVVENLLGHVVVPLLERLGAAVVYGGTDSGVMRAMGTTYAAAGAGFPLIGVAPAGKVCLTAAAGASVPLEPNHTHFFTVPGREWGDESPWLFAVAAAIADRAATLTLVLNGGDVTVIDVEHSLSRRIPVLVVAGTGRTADRIAADSPDSRVRAIAASPITHVVDAGNHASVRERLSTLLHGAVGRTGA</sequence>
<dbReference type="Proteomes" id="UP000286716">
    <property type="component" value="Unassembled WGS sequence"/>
</dbReference>